<organism evidence="12">
    <name type="scientific">Metalysinibacillus saudimassiliensis</name>
    <dbReference type="NCBI Taxonomy" id="1461583"/>
    <lineage>
        <taxon>Bacteria</taxon>
        <taxon>Bacillati</taxon>
        <taxon>Bacillota</taxon>
        <taxon>Bacilli</taxon>
        <taxon>Bacillales</taxon>
        <taxon>Caryophanaceae</taxon>
        <taxon>Metalysinibacillus</taxon>
    </lineage>
</organism>
<evidence type="ECO:0000259" key="11">
    <source>
        <dbReference type="Pfam" id="PF00768"/>
    </source>
</evidence>
<dbReference type="MEROPS" id="S11.001"/>
<feature type="signal peptide" evidence="10">
    <location>
        <begin position="1"/>
        <end position="20"/>
    </location>
</feature>
<evidence type="ECO:0000256" key="5">
    <source>
        <dbReference type="ARBA" id="ARBA00022984"/>
    </source>
</evidence>
<comment type="similarity">
    <text evidence="1 9">Belongs to the peptidase S11 family.</text>
</comment>
<keyword evidence="6" id="KW-0961">Cell wall biogenesis/degradation</keyword>
<dbReference type="PRINTS" id="PR00725">
    <property type="entry name" value="DADACBPTASE1"/>
</dbReference>
<evidence type="ECO:0000256" key="2">
    <source>
        <dbReference type="ARBA" id="ARBA00022729"/>
    </source>
</evidence>
<evidence type="ECO:0000256" key="9">
    <source>
        <dbReference type="RuleBase" id="RU004016"/>
    </source>
</evidence>
<evidence type="ECO:0000256" key="3">
    <source>
        <dbReference type="ARBA" id="ARBA00022801"/>
    </source>
</evidence>
<evidence type="ECO:0000256" key="7">
    <source>
        <dbReference type="PIRSR" id="PIRSR618044-1"/>
    </source>
</evidence>
<dbReference type="Pfam" id="PF00768">
    <property type="entry name" value="Peptidase_S11"/>
    <property type="match status" value="1"/>
</dbReference>
<name>A0A078M414_9BACL</name>
<keyword evidence="12" id="KW-0645">Protease</keyword>
<evidence type="ECO:0000256" key="10">
    <source>
        <dbReference type="SAM" id="SignalP"/>
    </source>
</evidence>
<evidence type="ECO:0000313" key="12">
    <source>
        <dbReference type="EMBL" id="CEA00994.1"/>
    </source>
</evidence>
<evidence type="ECO:0000256" key="6">
    <source>
        <dbReference type="ARBA" id="ARBA00023316"/>
    </source>
</evidence>
<keyword evidence="3" id="KW-0378">Hydrolase</keyword>
<dbReference type="GO" id="GO:0006508">
    <property type="term" value="P:proteolysis"/>
    <property type="evidence" value="ECO:0007669"/>
    <property type="project" value="InterPro"/>
</dbReference>
<evidence type="ECO:0000256" key="8">
    <source>
        <dbReference type="PIRSR" id="PIRSR618044-2"/>
    </source>
</evidence>
<keyword evidence="12" id="KW-0121">Carboxypeptidase</keyword>
<keyword evidence="5" id="KW-0573">Peptidoglycan synthesis</keyword>
<sequence length="412" mass="45171">MKRFVVVIGLLLMMSNVAYADNSFKVNADGAILLDADTGQILHEQNADSALGLASMSKLMPIYILLDHIRADKIKWDDTYTVSKRVHELSVDINLGNVMLEEGRAYTIKELYESILIFSANASTVGIAEFIAGSEADFLPLMKKKADELGLAHYNFVNATGLNNSDLQGRHVPGTGPDDENVMSAKDVAKVGYSIIRDYPEILEVTKLPRKVFGAGTASSVEMTSWNYMLPGFLYEYDGVDGLKTGNTNFAGQCFISTVERDGQRFIAVVLNAKDKEGNSNYAGRFGTMKELFDYGFANFTKESIATEQSSVQINGDTVTVESEAVPILAEKGASYHAKVEPYTDVTTITTGTPVGHTVVEELNYLYEPPAVEAISTMKVSYASKAKDVSKGLGNYFSTFWQTIRDFVANLF</sequence>
<gene>
    <name evidence="12" type="primary">dacA</name>
    <name evidence="12" type="ORF">BN1050_00746</name>
</gene>
<dbReference type="GO" id="GO:0009002">
    <property type="term" value="F:serine-type D-Ala-D-Ala carboxypeptidase activity"/>
    <property type="evidence" value="ECO:0007669"/>
    <property type="project" value="InterPro"/>
</dbReference>
<feature type="binding site" evidence="8">
    <location>
        <position position="244"/>
    </location>
    <ligand>
        <name>substrate</name>
    </ligand>
</feature>
<evidence type="ECO:0000256" key="1">
    <source>
        <dbReference type="ARBA" id="ARBA00007164"/>
    </source>
</evidence>
<dbReference type="GO" id="GO:0071555">
    <property type="term" value="P:cell wall organization"/>
    <property type="evidence" value="ECO:0007669"/>
    <property type="project" value="UniProtKB-KW"/>
</dbReference>
<proteinExistence type="inferred from homology"/>
<feature type="active site" evidence="7">
    <location>
        <position position="119"/>
    </location>
</feature>
<dbReference type="InterPro" id="IPR018044">
    <property type="entry name" value="Peptidase_S11"/>
</dbReference>
<feature type="active site" description="Acyl-ester intermediate" evidence="7">
    <location>
        <position position="55"/>
    </location>
</feature>
<dbReference type="Gene3D" id="3.40.710.10">
    <property type="entry name" value="DD-peptidase/beta-lactamase superfamily"/>
    <property type="match status" value="1"/>
</dbReference>
<dbReference type="GO" id="GO:0009252">
    <property type="term" value="P:peptidoglycan biosynthetic process"/>
    <property type="evidence" value="ECO:0007669"/>
    <property type="project" value="UniProtKB-KW"/>
</dbReference>
<dbReference type="EMBL" id="LN483074">
    <property type="protein sequence ID" value="CEA00994.1"/>
    <property type="molecule type" value="Genomic_DNA"/>
</dbReference>
<accession>A0A078M414</accession>
<dbReference type="PANTHER" id="PTHR21581">
    <property type="entry name" value="D-ALANYL-D-ALANINE CARBOXYPEPTIDASE"/>
    <property type="match status" value="1"/>
</dbReference>
<dbReference type="AlphaFoldDB" id="A0A078M414"/>
<protein>
    <submittedName>
        <fullName evidence="12">D-alanyl-D-alanine carboxypeptidase DacA</fullName>
    </submittedName>
</protein>
<evidence type="ECO:0000256" key="4">
    <source>
        <dbReference type="ARBA" id="ARBA00022960"/>
    </source>
</evidence>
<dbReference type="PATRIC" id="fig|1461583.4.peg.714"/>
<dbReference type="HOGENOM" id="CLU_027070_8_2_9"/>
<dbReference type="PANTHER" id="PTHR21581:SF11">
    <property type="entry name" value="D-ALANYL-D-ALANINE CARBOXYPEPTIDASE DACA"/>
    <property type="match status" value="1"/>
</dbReference>
<feature type="active site" description="Proton acceptor" evidence="7">
    <location>
        <position position="58"/>
    </location>
</feature>
<feature type="chain" id="PRO_5001741588" evidence="10">
    <location>
        <begin position="21"/>
        <end position="412"/>
    </location>
</feature>
<feature type="domain" description="Peptidase S11 D-alanyl-D-alanine carboxypeptidase A N-terminal" evidence="11">
    <location>
        <begin position="25"/>
        <end position="274"/>
    </location>
</feature>
<dbReference type="GO" id="GO:0008360">
    <property type="term" value="P:regulation of cell shape"/>
    <property type="evidence" value="ECO:0007669"/>
    <property type="project" value="UniProtKB-KW"/>
</dbReference>
<keyword evidence="4" id="KW-0133">Cell shape</keyword>
<reference evidence="12" key="1">
    <citation type="submission" date="2014-07" db="EMBL/GenBank/DDBJ databases">
        <authorList>
            <person name="Urmite Genomes Urmite Genomes"/>
        </authorList>
    </citation>
    <scope>NUCLEOTIDE SEQUENCE</scope>
    <source>
        <strain evidence="12">13S34_air</strain>
    </source>
</reference>
<dbReference type="InterPro" id="IPR012338">
    <property type="entry name" value="Beta-lactam/transpept-like"/>
</dbReference>
<keyword evidence="2 10" id="KW-0732">Signal</keyword>
<dbReference type="InterPro" id="IPR001967">
    <property type="entry name" value="Peptidase_S11_N"/>
</dbReference>
<dbReference type="SUPFAM" id="SSF56601">
    <property type="entry name" value="beta-lactamase/transpeptidase-like"/>
    <property type="match status" value="1"/>
</dbReference>